<evidence type="ECO:0000259" key="1">
    <source>
        <dbReference type="Pfam" id="PF06114"/>
    </source>
</evidence>
<dbReference type="RefSeq" id="WP_100666694.1">
    <property type="nucleotide sequence ID" value="NZ_CP024955.1"/>
</dbReference>
<evidence type="ECO:0000313" key="2">
    <source>
        <dbReference type="EMBL" id="ATY83857.1"/>
    </source>
</evidence>
<dbReference type="Proteomes" id="UP000231932">
    <property type="component" value="Chromosome"/>
</dbReference>
<dbReference type="Pfam" id="PF06114">
    <property type="entry name" value="Peptidase_M78"/>
    <property type="match status" value="1"/>
</dbReference>
<evidence type="ECO:0000313" key="3">
    <source>
        <dbReference type="Proteomes" id="UP000231932"/>
    </source>
</evidence>
<dbReference type="PANTHER" id="PTHR43236:SF2">
    <property type="entry name" value="BLL0069 PROTEIN"/>
    <property type="match status" value="1"/>
</dbReference>
<dbReference type="GO" id="GO:0003677">
    <property type="term" value="F:DNA binding"/>
    <property type="evidence" value="ECO:0007669"/>
    <property type="project" value="UniProtKB-KW"/>
</dbReference>
<dbReference type="PANTHER" id="PTHR43236">
    <property type="entry name" value="ANTITOXIN HIGA1"/>
    <property type="match status" value="1"/>
</dbReference>
<organism evidence="2 3">
    <name type="scientific">Kyrpidia spormannii</name>
    <dbReference type="NCBI Taxonomy" id="2055160"/>
    <lineage>
        <taxon>Bacteria</taxon>
        <taxon>Bacillati</taxon>
        <taxon>Bacillota</taxon>
        <taxon>Bacilli</taxon>
        <taxon>Bacillales</taxon>
        <taxon>Alicyclobacillaceae</taxon>
        <taxon>Kyrpidia</taxon>
    </lineage>
</organism>
<name>A0A2K8N4T1_9BACL</name>
<dbReference type="KEGG" id="kyr:CVV65_01795"/>
<keyword evidence="3" id="KW-1185">Reference proteome</keyword>
<dbReference type="OrthoDB" id="9796786at2"/>
<feature type="domain" description="IrrE N-terminal-like" evidence="1">
    <location>
        <begin position="180"/>
        <end position="294"/>
    </location>
</feature>
<sequence length="381" mass="43558">MTTVAVSERVLRWAIDRTADPIALQQKFPKLPEWLSGESQPTLRQLENFAVATSVPLGYLFLSEPPEERLPIHLFRTLDGKHVTRPSPGLLETVRMMERRQAWMRDYLVERGQEPLSFVGSASAASDPGDIARAMRKTLGIDAGWAKKQSTWEIALRALQRKMENVGILVVVNGIVGNNTRRKLDVKEFRGFVLVDEYAPLVFVNGADAKGAQMFTLAHELAHIWFGKSAAFDLRELQPANDELEQKCDRAAAEFLVPAEELRSVWDQMKHEARPYQMIARHFKVSELVIARRALDLALISREDFLEFYRGYVSRERDSQDQDHVGGNFYLTQHLRISRRFAEAVVRSVKEGRTLYDEAYRLTGLYGTSFERYAQRLDTGE</sequence>
<dbReference type="AlphaFoldDB" id="A0A2K8N4T1"/>
<dbReference type="InterPro" id="IPR010359">
    <property type="entry name" value="IrrE_HExxH"/>
</dbReference>
<gene>
    <name evidence="2" type="ORF">CVV65_01795</name>
</gene>
<dbReference type="Gene3D" id="1.10.10.2910">
    <property type="match status" value="1"/>
</dbReference>
<dbReference type="EMBL" id="CP024955">
    <property type="protein sequence ID" value="ATY83857.1"/>
    <property type="molecule type" value="Genomic_DNA"/>
</dbReference>
<reference evidence="3" key="1">
    <citation type="submission" date="2017-11" db="EMBL/GenBank/DDBJ databases">
        <title>Complete Genome Sequence of Kyrpidia sp. Strain EA-1, a thermophilic, hydrogen-oxidizing Bacterium, isolated from the Azores.</title>
        <authorList>
            <person name="Reiner J.E."/>
            <person name="Lapp C.J."/>
            <person name="Bunk B."/>
            <person name="Gescher J."/>
        </authorList>
    </citation>
    <scope>NUCLEOTIDE SEQUENCE [LARGE SCALE GENOMIC DNA]</scope>
    <source>
        <strain evidence="3">EA-1</strain>
    </source>
</reference>
<proteinExistence type="predicted"/>
<protein>
    <submittedName>
        <fullName evidence="2">DNA-binding protein</fullName>
    </submittedName>
</protein>
<dbReference type="InterPro" id="IPR052345">
    <property type="entry name" value="Rad_response_metalloprotease"/>
</dbReference>
<accession>A0A2K8N4T1</accession>
<keyword evidence="2" id="KW-0238">DNA-binding</keyword>